<dbReference type="InterPro" id="IPR029044">
    <property type="entry name" value="Nucleotide-diphossugar_trans"/>
</dbReference>
<dbReference type="OrthoDB" id="5501125at2"/>
<dbReference type="STRING" id="83449.BON30_15435"/>
<reference evidence="1 2" key="2">
    <citation type="submission" date="2016-12" db="EMBL/GenBank/DDBJ databases">
        <title>Draft Genome Sequence of Cystobacter ferrugineus Strain Cbfe23.</title>
        <authorList>
            <person name="Akbar S."/>
            <person name="Dowd S.E."/>
            <person name="Stevens D.C."/>
        </authorList>
    </citation>
    <scope>NUCLEOTIDE SEQUENCE [LARGE SCALE GENOMIC DNA]</scope>
    <source>
        <strain evidence="1 2">Cbfe23</strain>
    </source>
</reference>
<evidence type="ECO:0000313" key="2">
    <source>
        <dbReference type="Proteomes" id="UP000182229"/>
    </source>
</evidence>
<dbReference type="SUPFAM" id="SSF53448">
    <property type="entry name" value="Nucleotide-diphospho-sugar transferases"/>
    <property type="match status" value="1"/>
</dbReference>
<dbReference type="AlphaFoldDB" id="A0A1L9BDV3"/>
<keyword evidence="2" id="KW-1185">Reference proteome</keyword>
<dbReference type="CDD" id="cd00761">
    <property type="entry name" value="Glyco_tranf_GTA_type"/>
    <property type="match status" value="1"/>
</dbReference>
<proteinExistence type="predicted"/>
<protein>
    <submittedName>
        <fullName evidence="1">Uncharacterized protein</fullName>
    </submittedName>
</protein>
<name>A0A1L9BDV3_9BACT</name>
<sequence>MDSPDAGTPPFGLGSHLRAWMLERVRADDRVALLGHEAESSAALEAVGCAVLEVPLDAGAPPSSGGAPPAGVLDALTRFAPTHVVLPLQDSWSIETWLGVLRRAVPGAELLFGFWNAGCASRLLATLVGRSSGRAGPSDAEVTRALGVHGFQVKQRHALRAPPGLSGLAERTEVALQSLLAQLNASAEADLLLYAVACAPTRPAAEGEFVPGLLSVLVWRSSPARPGLLDETLFSLACQDHQPLEVLLLERAGAEEEPGMERHRRLGGFQFQRLEGSLPGAWNEALRRARGQYVAFLEAGSVVYPAHYARLIDALRRGSSAWSVARAFRATCAPGAPGAVPYIESKRPFPLGEHLEPTHLLQEPELLQALVVDRTRVGPLCLEPESQATSLPVRLLSLFEPVFLAEGLATCEVRSFTSASPSAAHASPDFQMLVPLNTLQQALVRAHAEGASARGLRFRVVDELNTRLRERLPWLHGALRSMVRGPG</sequence>
<dbReference type="EMBL" id="MPIN01000003">
    <property type="protein sequence ID" value="OJH40413.1"/>
    <property type="molecule type" value="Genomic_DNA"/>
</dbReference>
<dbReference type="Proteomes" id="UP000182229">
    <property type="component" value="Unassembled WGS sequence"/>
</dbReference>
<reference evidence="2" key="1">
    <citation type="submission" date="2016-11" db="EMBL/GenBank/DDBJ databases">
        <authorList>
            <person name="Shukria A."/>
            <person name="Stevens D.C."/>
        </authorList>
    </citation>
    <scope>NUCLEOTIDE SEQUENCE [LARGE SCALE GENOMIC DNA]</scope>
    <source>
        <strain evidence="2">Cbfe23</strain>
    </source>
</reference>
<organism evidence="1 2">
    <name type="scientific">Cystobacter ferrugineus</name>
    <dbReference type="NCBI Taxonomy" id="83449"/>
    <lineage>
        <taxon>Bacteria</taxon>
        <taxon>Pseudomonadati</taxon>
        <taxon>Myxococcota</taxon>
        <taxon>Myxococcia</taxon>
        <taxon>Myxococcales</taxon>
        <taxon>Cystobacterineae</taxon>
        <taxon>Archangiaceae</taxon>
        <taxon>Cystobacter</taxon>
    </lineage>
</organism>
<dbReference type="RefSeq" id="WP_071899047.1">
    <property type="nucleotide sequence ID" value="NZ_MPIN01000003.1"/>
</dbReference>
<comment type="caution">
    <text evidence="1">The sequence shown here is derived from an EMBL/GenBank/DDBJ whole genome shotgun (WGS) entry which is preliminary data.</text>
</comment>
<dbReference type="Gene3D" id="3.90.550.10">
    <property type="entry name" value="Spore Coat Polysaccharide Biosynthesis Protein SpsA, Chain A"/>
    <property type="match status" value="1"/>
</dbReference>
<accession>A0A1L9BDV3</accession>
<gene>
    <name evidence="1" type="ORF">BON30_15435</name>
</gene>
<evidence type="ECO:0000313" key="1">
    <source>
        <dbReference type="EMBL" id="OJH40413.1"/>
    </source>
</evidence>